<name>A0A559JVK8_9BACL</name>
<dbReference type="Pfam" id="PF04397">
    <property type="entry name" value="LytTR"/>
    <property type="match status" value="1"/>
</dbReference>
<dbReference type="InterPro" id="IPR007492">
    <property type="entry name" value="LytTR_DNA-bd_dom"/>
</dbReference>
<organism evidence="2 3">
    <name type="scientific">Paenibacillus cremeus</name>
    <dbReference type="NCBI Taxonomy" id="2163881"/>
    <lineage>
        <taxon>Bacteria</taxon>
        <taxon>Bacillati</taxon>
        <taxon>Bacillota</taxon>
        <taxon>Bacilli</taxon>
        <taxon>Bacillales</taxon>
        <taxon>Paenibacillaceae</taxon>
        <taxon>Paenibacillus</taxon>
    </lineage>
</organism>
<proteinExistence type="predicted"/>
<dbReference type="SMART" id="SM00850">
    <property type="entry name" value="LytTR"/>
    <property type="match status" value="1"/>
</dbReference>
<protein>
    <submittedName>
        <fullName evidence="2">LytTR family transcriptional regulator</fullName>
    </submittedName>
</protein>
<dbReference type="EMBL" id="VNJI01000063">
    <property type="protein sequence ID" value="TVY03934.1"/>
    <property type="molecule type" value="Genomic_DNA"/>
</dbReference>
<dbReference type="RefSeq" id="WP_186446212.1">
    <property type="nucleotide sequence ID" value="NZ_VNJI01000063.1"/>
</dbReference>
<accession>A0A559JVK8</accession>
<dbReference type="AlphaFoldDB" id="A0A559JVK8"/>
<evidence type="ECO:0000313" key="3">
    <source>
        <dbReference type="Proteomes" id="UP000317036"/>
    </source>
</evidence>
<feature type="domain" description="HTH LytTR-type" evidence="1">
    <location>
        <begin position="40"/>
        <end position="129"/>
    </location>
</feature>
<dbReference type="GO" id="GO:0003677">
    <property type="term" value="F:DNA binding"/>
    <property type="evidence" value="ECO:0007669"/>
    <property type="project" value="InterPro"/>
</dbReference>
<comment type="caution">
    <text evidence="2">The sequence shown here is derived from an EMBL/GenBank/DDBJ whole genome shotgun (WGS) entry which is preliminary data.</text>
</comment>
<dbReference type="Gene3D" id="2.40.50.1020">
    <property type="entry name" value="LytTr DNA-binding domain"/>
    <property type="match status" value="1"/>
</dbReference>
<evidence type="ECO:0000259" key="1">
    <source>
        <dbReference type="PROSITE" id="PS50930"/>
    </source>
</evidence>
<gene>
    <name evidence="2" type="ORF">FPZ49_31320</name>
</gene>
<dbReference type="Proteomes" id="UP000317036">
    <property type="component" value="Unassembled WGS sequence"/>
</dbReference>
<keyword evidence="3" id="KW-1185">Reference proteome</keyword>
<reference evidence="2 3" key="1">
    <citation type="submission" date="2019-07" db="EMBL/GenBank/DDBJ databases">
        <authorList>
            <person name="Kim J."/>
        </authorList>
    </citation>
    <scope>NUCLEOTIDE SEQUENCE [LARGE SCALE GENOMIC DNA]</scope>
    <source>
        <strain evidence="2 3">JC52</strain>
    </source>
</reference>
<dbReference type="PROSITE" id="PS50930">
    <property type="entry name" value="HTH_LYTTR"/>
    <property type="match status" value="1"/>
</dbReference>
<sequence length="137" mass="16099">MKSLKFSLDGVSRLAIDQERREGCMRVLREDSSAYELRDDDIIYFTTHNNVITVHTLSERFIVPTSLDQLTKAYQSLSFTKVDRSYSVRLDRIAGYHRERRSIYFEGDSNKLLPVSEPNVRKVTDFLHHKRMKQAKD</sequence>
<evidence type="ECO:0000313" key="2">
    <source>
        <dbReference type="EMBL" id="TVY03934.1"/>
    </source>
</evidence>